<evidence type="ECO:0000259" key="10">
    <source>
        <dbReference type="PROSITE" id="PS50157"/>
    </source>
</evidence>
<evidence type="ECO:0000256" key="9">
    <source>
        <dbReference type="SAM" id="MobiDB-lite"/>
    </source>
</evidence>
<feature type="domain" description="C2H2-type" evidence="10">
    <location>
        <begin position="580"/>
        <end position="607"/>
    </location>
</feature>
<feature type="domain" description="C2H2-type" evidence="10">
    <location>
        <begin position="523"/>
        <end position="550"/>
    </location>
</feature>
<evidence type="ECO:0000313" key="11">
    <source>
        <dbReference type="Ensembl" id="ENSGWIP00000000365.1"/>
    </source>
</evidence>
<evidence type="ECO:0000256" key="8">
    <source>
        <dbReference type="PROSITE-ProRule" id="PRU00042"/>
    </source>
</evidence>
<feature type="region of interest" description="Disordered" evidence="9">
    <location>
        <begin position="243"/>
        <end position="355"/>
    </location>
</feature>
<keyword evidence="3" id="KW-0479">Metal-binding</keyword>
<reference evidence="11" key="3">
    <citation type="submission" date="2025-09" db="UniProtKB">
        <authorList>
            <consortium name="Ensembl"/>
        </authorList>
    </citation>
    <scope>IDENTIFICATION</scope>
</reference>
<dbReference type="InterPro" id="IPR036236">
    <property type="entry name" value="Znf_C2H2_sf"/>
</dbReference>
<evidence type="ECO:0000256" key="1">
    <source>
        <dbReference type="ARBA" id="ARBA00004123"/>
    </source>
</evidence>
<comment type="similarity">
    <text evidence="2">Belongs to the krueppel C2H2-type zinc-finger protein family.</text>
</comment>
<proteinExistence type="inferred from homology"/>
<evidence type="ECO:0000256" key="3">
    <source>
        <dbReference type="ARBA" id="ARBA00022723"/>
    </source>
</evidence>
<dbReference type="FunFam" id="3.30.160.60:FF:000690">
    <property type="entry name" value="Zinc finger protein 354C"/>
    <property type="match status" value="1"/>
</dbReference>
<dbReference type="SMART" id="SM00355">
    <property type="entry name" value="ZnF_C2H2"/>
    <property type="match status" value="7"/>
</dbReference>
<dbReference type="FunFam" id="3.30.160.60:FF:000151">
    <property type="entry name" value="Zinc finger and SCAN domain-containing 21"/>
    <property type="match status" value="1"/>
</dbReference>
<feature type="domain" description="C2H2-type" evidence="10">
    <location>
        <begin position="495"/>
        <end position="522"/>
    </location>
</feature>
<dbReference type="GO" id="GO:0008270">
    <property type="term" value="F:zinc ion binding"/>
    <property type="evidence" value="ECO:0007669"/>
    <property type="project" value="UniProtKB-KW"/>
</dbReference>
<keyword evidence="5 8" id="KW-0863">Zinc-finger</keyword>
<dbReference type="SUPFAM" id="SSF57667">
    <property type="entry name" value="beta-beta-alpha zinc fingers"/>
    <property type="match status" value="4"/>
</dbReference>
<feature type="region of interest" description="Disordered" evidence="9">
    <location>
        <begin position="75"/>
        <end position="200"/>
    </location>
</feature>
<sequence>MNLSPVVRLQRLKFLKASKKPFKVSMLFLRGLSVDAVENNQSRSKQTEHTSSTCILTQLKSSPCLVELGTVHRAEKASVSSSSSTRNQSTKNKQVDESPTPLSHPSDPSSEISQSQFLATLAVLPKHRDSEKSSRKDGADGRRPYVWSRMCKKSSTTTSLHHHKKKKDRTKEGGDGNKNTVKRRLSLENKDESEQVKAKEPVQIAAKKPVMVEDPTFFSELVAASGNRRFGRPSVNRARLDAVKKSPGHKTAQLSSTSPSCSATSKNDSSANSEWSIPCSPGRPKTNGKIRSPEQSVDVEEALQSKSCPSGSQEKYEQSPQRMASKSTNATPEKSLNDQESLHVRKSGASPGSKAALLDGIRRFLTKTPNENPESAASSAECPPVKKVKLVQTLISSRKSLSSISVARLRKLAKAKAKRRRQQFEKTGTVKTNGTWIPPTFEESEVVRLQEEELARKEAESSFPGVDLMSLLVKKEPITSPLQPLTVIGKHLLRNQCGECGCKFSCSAALEKHVSMHYLYRPFTCKLCGKCYPNSKAFKRHDRVHRNGRIHVCPQCGKGFVYRYGLAKHIRMVHSRIKPFVCQICNKSYATRQDVESHTRSHTGEKPFSCEFCEKRFIRRVQLNMHLRRHLGERRFWCPECNKGFMDMSNMKKHMLTHTGLKPHACPHCPKTYTQAVNMRKHVQSVHCF</sequence>
<name>A0A8C5D5Q8_GOUWI</name>
<feature type="domain" description="C2H2-type" evidence="10">
    <location>
        <begin position="636"/>
        <end position="663"/>
    </location>
</feature>
<dbReference type="InterPro" id="IPR050331">
    <property type="entry name" value="Zinc_finger"/>
</dbReference>
<dbReference type="InterPro" id="IPR013087">
    <property type="entry name" value="Znf_C2H2_type"/>
</dbReference>
<feature type="compositionally biased region" description="Low complexity" evidence="9">
    <location>
        <begin position="255"/>
        <end position="265"/>
    </location>
</feature>
<keyword evidence="6" id="KW-0862">Zinc</keyword>
<feature type="domain" description="C2H2-type" evidence="10">
    <location>
        <begin position="608"/>
        <end position="635"/>
    </location>
</feature>
<protein>
    <recommendedName>
        <fullName evidence="10">C2H2-type domain-containing protein</fullName>
    </recommendedName>
</protein>
<dbReference type="AlphaFoldDB" id="A0A8C5D5Q8"/>
<reference evidence="11" key="2">
    <citation type="submission" date="2025-08" db="UniProtKB">
        <authorList>
            <consortium name="Ensembl"/>
        </authorList>
    </citation>
    <scope>IDENTIFICATION</scope>
</reference>
<keyword evidence="4" id="KW-0677">Repeat</keyword>
<evidence type="ECO:0000256" key="4">
    <source>
        <dbReference type="ARBA" id="ARBA00022737"/>
    </source>
</evidence>
<feature type="domain" description="C2H2-type" evidence="10">
    <location>
        <begin position="664"/>
        <end position="689"/>
    </location>
</feature>
<evidence type="ECO:0000256" key="7">
    <source>
        <dbReference type="ARBA" id="ARBA00023242"/>
    </source>
</evidence>
<dbReference type="Gene3D" id="3.30.160.60">
    <property type="entry name" value="Classic Zinc Finger"/>
    <property type="match status" value="6"/>
</dbReference>
<evidence type="ECO:0000256" key="2">
    <source>
        <dbReference type="ARBA" id="ARBA00006991"/>
    </source>
</evidence>
<evidence type="ECO:0000313" key="12">
    <source>
        <dbReference type="Proteomes" id="UP000694680"/>
    </source>
</evidence>
<feature type="domain" description="C2H2-type" evidence="10">
    <location>
        <begin position="551"/>
        <end position="579"/>
    </location>
</feature>
<reference evidence="11" key="1">
    <citation type="submission" date="2020-06" db="EMBL/GenBank/DDBJ databases">
        <authorList>
            <consortium name="Wellcome Sanger Institute Data Sharing"/>
        </authorList>
    </citation>
    <scope>NUCLEOTIDE SEQUENCE [LARGE SCALE GENOMIC DNA]</scope>
</reference>
<keyword evidence="7" id="KW-0539">Nucleus</keyword>
<feature type="compositionally biased region" description="Basic and acidic residues" evidence="9">
    <location>
        <begin position="185"/>
        <end position="200"/>
    </location>
</feature>
<accession>A0A8C5D5Q8</accession>
<keyword evidence="12" id="KW-1185">Reference proteome</keyword>
<dbReference type="PANTHER" id="PTHR16515:SF49">
    <property type="entry name" value="GASTRULA ZINC FINGER PROTEIN XLCGF49.1-LIKE-RELATED"/>
    <property type="match status" value="1"/>
</dbReference>
<dbReference type="FunFam" id="3.30.160.60:FF:000145">
    <property type="entry name" value="Zinc finger protein 574"/>
    <property type="match status" value="1"/>
</dbReference>
<dbReference type="PROSITE" id="PS00028">
    <property type="entry name" value="ZINC_FINGER_C2H2_1"/>
    <property type="match status" value="7"/>
</dbReference>
<dbReference type="PANTHER" id="PTHR16515">
    <property type="entry name" value="PR DOMAIN ZINC FINGER PROTEIN"/>
    <property type="match status" value="1"/>
</dbReference>
<dbReference type="PROSITE" id="PS50157">
    <property type="entry name" value="ZINC_FINGER_C2H2_2"/>
    <property type="match status" value="7"/>
</dbReference>
<evidence type="ECO:0000256" key="6">
    <source>
        <dbReference type="ARBA" id="ARBA00022833"/>
    </source>
</evidence>
<dbReference type="Proteomes" id="UP000694680">
    <property type="component" value="Chromosome 1"/>
</dbReference>
<evidence type="ECO:0000256" key="5">
    <source>
        <dbReference type="ARBA" id="ARBA00022771"/>
    </source>
</evidence>
<feature type="compositionally biased region" description="Polar residues" evidence="9">
    <location>
        <begin position="304"/>
        <end position="334"/>
    </location>
</feature>
<dbReference type="GO" id="GO:0005634">
    <property type="term" value="C:nucleus"/>
    <property type="evidence" value="ECO:0007669"/>
    <property type="project" value="UniProtKB-SubCell"/>
</dbReference>
<feature type="compositionally biased region" description="Polar residues" evidence="9">
    <location>
        <begin position="100"/>
        <end position="118"/>
    </location>
</feature>
<dbReference type="Pfam" id="PF00096">
    <property type="entry name" value="zf-C2H2"/>
    <property type="match status" value="5"/>
</dbReference>
<dbReference type="Ensembl" id="ENSGWIT00000000406.1">
    <property type="protein sequence ID" value="ENSGWIP00000000365.1"/>
    <property type="gene ID" value="ENSGWIG00000000248.1"/>
</dbReference>
<organism evidence="11 12">
    <name type="scientific">Gouania willdenowi</name>
    <name type="common">Blunt-snouted clingfish</name>
    <name type="synonym">Lepadogaster willdenowi</name>
    <dbReference type="NCBI Taxonomy" id="441366"/>
    <lineage>
        <taxon>Eukaryota</taxon>
        <taxon>Metazoa</taxon>
        <taxon>Chordata</taxon>
        <taxon>Craniata</taxon>
        <taxon>Vertebrata</taxon>
        <taxon>Euteleostomi</taxon>
        <taxon>Actinopterygii</taxon>
        <taxon>Neopterygii</taxon>
        <taxon>Teleostei</taxon>
        <taxon>Neoteleostei</taxon>
        <taxon>Acanthomorphata</taxon>
        <taxon>Ovalentaria</taxon>
        <taxon>Blenniimorphae</taxon>
        <taxon>Blenniiformes</taxon>
        <taxon>Gobiesocoidei</taxon>
        <taxon>Gobiesocidae</taxon>
        <taxon>Gobiesocinae</taxon>
        <taxon>Gouania</taxon>
    </lineage>
</organism>
<comment type="subcellular location">
    <subcellularLocation>
        <location evidence="1">Nucleus</location>
    </subcellularLocation>
</comment>
<dbReference type="GO" id="GO:0010468">
    <property type="term" value="P:regulation of gene expression"/>
    <property type="evidence" value="ECO:0007669"/>
    <property type="project" value="TreeGrafter"/>
</dbReference>
<feature type="compositionally biased region" description="Polar residues" evidence="9">
    <location>
        <begin position="266"/>
        <end position="275"/>
    </location>
</feature>
<feature type="compositionally biased region" description="Basic and acidic residues" evidence="9">
    <location>
        <begin position="126"/>
        <end position="143"/>
    </location>
</feature>
<dbReference type="Pfam" id="PF13894">
    <property type="entry name" value="zf-C2H2_4"/>
    <property type="match status" value="1"/>
</dbReference>